<accession>A0A0P0Z8Q7</accession>
<dbReference type="EMBL" id="LC066395">
    <property type="protein sequence ID" value="BAT30790.1"/>
    <property type="molecule type" value="Genomic_DNA"/>
</dbReference>
<feature type="domain" description="Haem-binding uptake Tiki superfamily ChaN" evidence="2">
    <location>
        <begin position="181"/>
        <end position="386"/>
    </location>
</feature>
<proteinExistence type="predicted"/>
<reference evidence="3" key="1">
    <citation type="journal article" date="2015" name="Proc. Natl. Acad. Sci. U.S.A.">
        <title>Bacterial clade with the ribosomal RNA operon on a small plasmid rather than the chromosome.</title>
        <authorList>
            <person name="Anda M."/>
            <person name="Ohtsubo Y."/>
            <person name="Okubo T."/>
            <person name="Sugawara M."/>
            <person name="Nagata Y."/>
            <person name="Tsuda M."/>
            <person name="Minamisawa K."/>
            <person name="Mitsui H."/>
        </authorList>
    </citation>
    <scope>NUCLEOTIDE SEQUENCE</scope>
    <source>
        <strain evidence="3">DSM 15513</strain>
    </source>
</reference>
<feature type="compositionally biased region" description="Polar residues" evidence="1">
    <location>
        <begin position="119"/>
        <end position="130"/>
    </location>
</feature>
<dbReference type="Gene3D" id="3.40.50.11550">
    <property type="match status" value="2"/>
</dbReference>
<dbReference type="RefSeq" id="WP_007067742.1">
    <property type="nucleotide sequence ID" value="NZ_BBWO01000012.1"/>
</dbReference>
<dbReference type="InterPro" id="IPR007314">
    <property type="entry name" value="Cofac_haem-bd_dom"/>
</dbReference>
<protein>
    <recommendedName>
        <fullName evidence="2">Haem-binding uptake Tiki superfamily ChaN domain-containing protein</fullName>
    </recommendedName>
</protein>
<name>A0A0P0Z8Q7_9HYPH</name>
<evidence type="ECO:0000259" key="2">
    <source>
        <dbReference type="Pfam" id="PF04187"/>
    </source>
</evidence>
<evidence type="ECO:0000313" key="3">
    <source>
        <dbReference type="EMBL" id="BAT30790.1"/>
    </source>
</evidence>
<dbReference type="AlphaFoldDB" id="A0A0P0Z8Q7"/>
<dbReference type="CDD" id="cd14727">
    <property type="entry name" value="ChanN-like"/>
    <property type="match status" value="1"/>
</dbReference>
<dbReference type="Pfam" id="PF04187">
    <property type="entry name" value="Cofac_haem_bdg"/>
    <property type="match status" value="1"/>
</dbReference>
<organism evidence="3">
    <name type="scientific">Fulvimarina pelagi</name>
    <dbReference type="NCBI Taxonomy" id="217511"/>
    <lineage>
        <taxon>Bacteria</taxon>
        <taxon>Pseudomonadati</taxon>
        <taxon>Pseudomonadota</taxon>
        <taxon>Alphaproteobacteria</taxon>
        <taxon>Hyphomicrobiales</taxon>
        <taxon>Aurantimonadaceae</taxon>
        <taxon>Fulvimarina</taxon>
    </lineage>
</organism>
<feature type="region of interest" description="Disordered" evidence="1">
    <location>
        <begin position="115"/>
        <end position="142"/>
    </location>
</feature>
<sequence length="462" mass="48523">MTRRVLIVSLTVGVVGVSSLAFADRISALIDNLPMQSAESSFTVPDTEQMLNSPFEARGRDATISIATATPFGGETASASGAVKALEAIAERNPGIALKSPEPRNEVSGAMAYRDSGSPLLTTVGSTSRVGTEENKDTPRSQATKLFDEDDRAWRSTIYADSPLVGSIVSSNGSPSDTESLVKAVKGARYVLLGEIHDNPDHHRLQAGIIRGVAGGDRSPAIVFEMIPETFSDVLKNIDDTTPVDLSDLAKKLSWNDRGWPDFSIYAPVFQAALDSGLPIVAGNLDRETVRDLSSDKGANIPAADRKRLGLDLPVDPALAQDLTAELKAAHCDLLPEAALKPMELAQRLRDGAMAAAMIDAAEENGSAVLIAGSGHVRKDRGVPSVIEGLTGKSESVAVQMVEIAGVDADKASEYGLSDETPAPFDFTIFTPKANETDHCAKLAAQLKGAAEASSSTDGAAD</sequence>
<dbReference type="SUPFAM" id="SSF159501">
    <property type="entry name" value="EreA/ChaN-like"/>
    <property type="match status" value="1"/>
</dbReference>
<evidence type="ECO:0000256" key="1">
    <source>
        <dbReference type="SAM" id="MobiDB-lite"/>
    </source>
</evidence>